<organism evidence="2 3">
    <name type="scientific">Gordonia phosphorivorans</name>
    <dbReference type="NCBI Taxonomy" id="1056982"/>
    <lineage>
        <taxon>Bacteria</taxon>
        <taxon>Bacillati</taxon>
        <taxon>Actinomycetota</taxon>
        <taxon>Actinomycetes</taxon>
        <taxon>Mycobacteriales</taxon>
        <taxon>Gordoniaceae</taxon>
        <taxon>Gordonia</taxon>
    </lineage>
</organism>
<name>A0ABV6HAE7_9ACTN</name>
<gene>
    <name evidence="2" type="ORF">ACFFJD_13425</name>
</gene>
<dbReference type="PROSITE" id="PS51257">
    <property type="entry name" value="PROKAR_LIPOPROTEIN"/>
    <property type="match status" value="1"/>
</dbReference>
<sequence length="238" mass="24558">MRAPRPARTAVVLGLTVLGLIVTGCTDTGEEPDRADDDRAVSSSAAAPQAPEPAQRRALEACGQTPPPGRVVRSGYGLDYSSGSIHVGVYPYAGPGAVCVEFAKSGPADPQVPPDTLLFTFAGPRGEGAQVEFDSVSLTGGVLPPLGNGYVPKVGPLDYPINARIGASIDGVYYSADQCSLLLRTVTAEVASGRFDCAAAAARAANPFAPSDDVDYNRDDLALPAPTVSLSGWFTVKH</sequence>
<accession>A0ABV6HAE7</accession>
<feature type="region of interest" description="Disordered" evidence="1">
    <location>
        <begin position="27"/>
        <end position="54"/>
    </location>
</feature>
<evidence type="ECO:0000256" key="1">
    <source>
        <dbReference type="SAM" id="MobiDB-lite"/>
    </source>
</evidence>
<evidence type="ECO:0000313" key="3">
    <source>
        <dbReference type="Proteomes" id="UP001589783"/>
    </source>
</evidence>
<reference evidence="2 3" key="1">
    <citation type="submission" date="2024-09" db="EMBL/GenBank/DDBJ databases">
        <authorList>
            <person name="Sun Q."/>
            <person name="Mori K."/>
        </authorList>
    </citation>
    <scope>NUCLEOTIDE SEQUENCE [LARGE SCALE GENOMIC DNA]</scope>
    <source>
        <strain evidence="2 3">CCM 7957</strain>
    </source>
</reference>
<keyword evidence="3" id="KW-1185">Reference proteome</keyword>
<evidence type="ECO:0000313" key="2">
    <source>
        <dbReference type="EMBL" id="MFC0315852.1"/>
    </source>
</evidence>
<proteinExistence type="predicted"/>
<dbReference type="EMBL" id="JBHLWV010000023">
    <property type="protein sequence ID" value="MFC0315852.1"/>
    <property type="molecule type" value="Genomic_DNA"/>
</dbReference>
<protein>
    <recommendedName>
        <fullName evidence="4">Lipoprotein</fullName>
    </recommendedName>
</protein>
<dbReference type="Proteomes" id="UP001589783">
    <property type="component" value="Unassembled WGS sequence"/>
</dbReference>
<comment type="caution">
    <text evidence="2">The sequence shown here is derived from an EMBL/GenBank/DDBJ whole genome shotgun (WGS) entry which is preliminary data.</text>
</comment>
<dbReference type="RefSeq" id="WP_382364958.1">
    <property type="nucleotide sequence ID" value="NZ_JBHLWV010000023.1"/>
</dbReference>
<evidence type="ECO:0008006" key="4">
    <source>
        <dbReference type="Google" id="ProtNLM"/>
    </source>
</evidence>
<feature type="compositionally biased region" description="Low complexity" evidence="1">
    <location>
        <begin position="41"/>
        <end position="53"/>
    </location>
</feature>